<sequence>MSNHDRVILAHGSGGTMSAELIAGFVRAFSNPQLAVTCLGPGSLPEPLPFPLNDQAILPASGKRLAFTTDSYVISPLFFPGGDIGKLAVCGTVNDLAMGGAAPLYMSVSFIIEEGFLISELDRIVASMAKTARGCGVAIVTGDTKVVEKGKGDGIFINTTGIGMVEDGLDLTPLNIREGDKVIVSGTIGDHGTAVLLARSDFDIKAGIESDCAPLHELAADIISAGSGMVRTMRDPTRGGLATILNELIEDSALGMTVREVALPVRDPVRGACELLGFEPVYLANEGKLVVIVAPEAAVDVLE</sequence>
<name>A0A3B0QW22_9ZZZZ</name>
<dbReference type="InterPro" id="IPR036921">
    <property type="entry name" value="PurM-like_N_sf"/>
</dbReference>
<comment type="similarity">
    <text evidence="1">Belongs to the HypE family.</text>
</comment>
<dbReference type="InterPro" id="IPR036676">
    <property type="entry name" value="PurM-like_C_sf"/>
</dbReference>
<accession>A0A3B0QW22</accession>
<dbReference type="PANTHER" id="PTHR30303">
    <property type="entry name" value="HYDROGENASE ISOENZYMES FORMATION PROTEIN HYPE"/>
    <property type="match status" value="1"/>
</dbReference>
<dbReference type="InterPro" id="IPR016188">
    <property type="entry name" value="PurM-like_N"/>
</dbReference>
<dbReference type="CDD" id="cd02197">
    <property type="entry name" value="HypE"/>
    <property type="match status" value="1"/>
</dbReference>
<dbReference type="SUPFAM" id="SSF56042">
    <property type="entry name" value="PurM C-terminal domain-like"/>
    <property type="match status" value="1"/>
</dbReference>
<dbReference type="NCBIfam" id="TIGR02124">
    <property type="entry name" value="hypE"/>
    <property type="match status" value="1"/>
</dbReference>
<protein>
    <submittedName>
        <fullName evidence="4">[NiFe] hydrogenase metallocenter assembly protein HypE</fullName>
    </submittedName>
</protein>
<dbReference type="Pfam" id="PF02769">
    <property type="entry name" value="AIRS_C"/>
    <property type="match status" value="1"/>
</dbReference>
<gene>
    <name evidence="4" type="ORF">MNBD_DELTA01-126</name>
</gene>
<dbReference type="InterPro" id="IPR010918">
    <property type="entry name" value="PurM-like_C_dom"/>
</dbReference>
<evidence type="ECO:0000259" key="2">
    <source>
        <dbReference type="Pfam" id="PF00586"/>
    </source>
</evidence>
<dbReference type="Gene3D" id="3.90.650.10">
    <property type="entry name" value="PurM-like C-terminal domain"/>
    <property type="match status" value="1"/>
</dbReference>
<dbReference type="PIRSF" id="PIRSF005644">
    <property type="entry name" value="Hdrgns_mtr_HypE"/>
    <property type="match status" value="1"/>
</dbReference>
<dbReference type="SUPFAM" id="SSF55326">
    <property type="entry name" value="PurM N-terminal domain-like"/>
    <property type="match status" value="1"/>
</dbReference>
<evidence type="ECO:0000259" key="3">
    <source>
        <dbReference type="Pfam" id="PF02769"/>
    </source>
</evidence>
<dbReference type="Gene3D" id="3.30.1330.10">
    <property type="entry name" value="PurM-like, N-terminal domain"/>
    <property type="match status" value="1"/>
</dbReference>
<dbReference type="AlphaFoldDB" id="A0A3B0QW22"/>
<dbReference type="EMBL" id="UOEA01000097">
    <property type="protein sequence ID" value="VAV85744.1"/>
    <property type="molecule type" value="Genomic_DNA"/>
</dbReference>
<dbReference type="PANTHER" id="PTHR30303:SF0">
    <property type="entry name" value="CARBAMOYL DEHYDRATASE HYPE"/>
    <property type="match status" value="1"/>
</dbReference>
<evidence type="ECO:0000313" key="4">
    <source>
        <dbReference type="EMBL" id="VAV85744.1"/>
    </source>
</evidence>
<dbReference type="Pfam" id="PF00586">
    <property type="entry name" value="AIRS"/>
    <property type="match status" value="1"/>
</dbReference>
<dbReference type="GO" id="GO:0051604">
    <property type="term" value="P:protein maturation"/>
    <property type="evidence" value="ECO:0007669"/>
    <property type="project" value="TreeGrafter"/>
</dbReference>
<feature type="domain" description="PurM-like N-terminal" evidence="2">
    <location>
        <begin position="54"/>
        <end position="165"/>
    </location>
</feature>
<dbReference type="InterPro" id="IPR011854">
    <property type="entry name" value="HypE"/>
</dbReference>
<organism evidence="4">
    <name type="scientific">hydrothermal vent metagenome</name>
    <dbReference type="NCBI Taxonomy" id="652676"/>
    <lineage>
        <taxon>unclassified sequences</taxon>
        <taxon>metagenomes</taxon>
        <taxon>ecological metagenomes</taxon>
    </lineage>
</organism>
<feature type="non-terminal residue" evidence="4">
    <location>
        <position position="303"/>
    </location>
</feature>
<evidence type="ECO:0000256" key="1">
    <source>
        <dbReference type="ARBA" id="ARBA00006243"/>
    </source>
</evidence>
<feature type="domain" description="PurM-like C-terminal" evidence="3">
    <location>
        <begin position="177"/>
        <end position="302"/>
    </location>
</feature>
<reference evidence="4" key="1">
    <citation type="submission" date="2018-06" db="EMBL/GenBank/DDBJ databases">
        <authorList>
            <person name="Zhirakovskaya E."/>
        </authorList>
    </citation>
    <scope>NUCLEOTIDE SEQUENCE</scope>
</reference>
<proteinExistence type="inferred from homology"/>